<keyword evidence="2" id="KW-0472">Membrane</keyword>
<organism evidence="3 4">
    <name type="scientific">Byssothecium circinans</name>
    <dbReference type="NCBI Taxonomy" id="147558"/>
    <lineage>
        <taxon>Eukaryota</taxon>
        <taxon>Fungi</taxon>
        <taxon>Dikarya</taxon>
        <taxon>Ascomycota</taxon>
        <taxon>Pezizomycotina</taxon>
        <taxon>Dothideomycetes</taxon>
        <taxon>Pleosporomycetidae</taxon>
        <taxon>Pleosporales</taxon>
        <taxon>Massarineae</taxon>
        <taxon>Massarinaceae</taxon>
        <taxon>Byssothecium</taxon>
    </lineage>
</organism>
<feature type="compositionally biased region" description="Basic residues" evidence="1">
    <location>
        <begin position="271"/>
        <end position="281"/>
    </location>
</feature>
<feature type="compositionally biased region" description="Polar residues" evidence="1">
    <location>
        <begin position="368"/>
        <end position="380"/>
    </location>
</feature>
<sequence>IPYDFTDNYRHSAPPPEEGPPAAANASRNKNILPYQITGLVGGYVVTVLFWGILLLTVGRRMRRRTENSPKTLELELVTKRPEAIKIGTDPDVIGRNSSIRSPVPPSPASARSATSWFKRNFRKEKVESPTVEEHSPVVHSPTSFDQSVLDADRARAQEEMERLYAAVMDHDRKKSLSQISNASGASPTTSRRPSAINTQQNGASHSNPSSPARAIYPPTYHQNGPPTAPLPSSSHAYPHRRPSYRDNQEPASPRSVLSKKSHLSTTSTTSKHRFNLKHLRISNPIPQKYPHDRDAEARTPLSPRFYNPGAPPSPPTMQNSPTTPGTIEEAYEQLDAVQPLPRPAPQRTISVSSSNAPTPTTTTQPQHASRSATSSNTNLPLRGYAEPLKSPDLRTTVLDRRRDHLGMTTPRTGVPFTPYSPYMPFTPITPVTPHLMTKKERKKAKKYEGRGMDGEGMVQSPKEIFGDAW</sequence>
<evidence type="ECO:0000256" key="1">
    <source>
        <dbReference type="SAM" id="MobiDB-lite"/>
    </source>
</evidence>
<feature type="region of interest" description="Disordered" evidence="1">
    <location>
        <begin position="342"/>
        <end position="388"/>
    </location>
</feature>
<dbReference type="AlphaFoldDB" id="A0A6A5TL94"/>
<feature type="transmembrane region" description="Helical" evidence="2">
    <location>
        <begin position="37"/>
        <end position="58"/>
    </location>
</feature>
<dbReference type="EMBL" id="ML977010">
    <property type="protein sequence ID" value="KAF1952482.1"/>
    <property type="molecule type" value="Genomic_DNA"/>
</dbReference>
<name>A0A6A5TL94_9PLEO</name>
<evidence type="ECO:0000313" key="3">
    <source>
        <dbReference type="EMBL" id="KAF1952482.1"/>
    </source>
</evidence>
<feature type="region of interest" description="Disordered" evidence="1">
    <location>
        <begin position="1"/>
        <end position="25"/>
    </location>
</feature>
<feature type="compositionally biased region" description="Basic and acidic residues" evidence="1">
    <location>
        <begin position="128"/>
        <end position="137"/>
    </location>
</feature>
<feature type="compositionally biased region" description="Polar residues" evidence="1">
    <location>
        <begin position="177"/>
        <end position="211"/>
    </location>
</feature>
<protein>
    <submittedName>
        <fullName evidence="3">Uncharacterized protein</fullName>
    </submittedName>
</protein>
<reference evidence="3" key="1">
    <citation type="journal article" date="2020" name="Stud. Mycol.">
        <title>101 Dothideomycetes genomes: a test case for predicting lifestyles and emergence of pathogens.</title>
        <authorList>
            <person name="Haridas S."/>
            <person name="Albert R."/>
            <person name="Binder M."/>
            <person name="Bloem J."/>
            <person name="Labutti K."/>
            <person name="Salamov A."/>
            <person name="Andreopoulos B."/>
            <person name="Baker S."/>
            <person name="Barry K."/>
            <person name="Bills G."/>
            <person name="Bluhm B."/>
            <person name="Cannon C."/>
            <person name="Castanera R."/>
            <person name="Culley D."/>
            <person name="Daum C."/>
            <person name="Ezra D."/>
            <person name="Gonzalez J."/>
            <person name="Henrissat B."/>
            <person name="Kuo A."/>
            <person name="Liang C."/>
            <person name="Lipzen A."/>
            <person name="Lutzoni F."/>
            <person name="Magnuson J."/>
            <person name="Mondo S."/>
            <person name="Nolan M."/>
            <person name="Ohm R."/>
            <person name="Pangilinan J."/>
            <person name="Park H.-J."/>
            <person name="Ramirez L."/>
            <person name="Alfaro M."/>
            <person name="Sun H."/>
            <person name="Tritt A."/>
            <person name="Yoshinaga Y."/>
            <person name="Zwiers L.-H."/>
            <person name="Turgeon B."/>
            <person name="Goodwin S."/>
            <person name="Spatafora J."/>
            <person name="Crous P."/>
            <person name="Grigoriev I."/>
        </authorList>
    </citation>
    <scope>NUCLEOTIDE SEQUENCE</scope>
    <source>
        <strain evidence="3">CBS 675.92</strain>
    </source>
</reference>
<keyword evidence="4" id="KW-1185">Reference proteome</keyword>
<accession>A0A6A5TL94</accession>
<keyword evidence="2" id="KW-1133">Transmembrane helix</keyword>
<feature type="compositionally biased region" description="Polar residues" evidence="1">
    <location>
        <begin position="317"/>
        <end position="326"/>
    </location>
</feature>
<dbReference type="OrthoDB" id="4524805at2759"/>
<feature type="non-terminal residue" evidence="3">
    <location>
        <position position="470"/>
    </location>
</feature>
<dbReference type="Proteomes" id="UP000800035">
    <property type="component" value="Unassembled WGS sequence"/>
</dbReference>
<keyword evidence="2" id="KW-0812">Transmembrane</keyword>
<feature type="region of interest" description="Disordered" evidence="1">
    <location>
        <begin position="447"/>
        <end position="470"/>
    </location>
</feature>
<feature type="region of interest" description="Disordered" evidence="1">
    <location>
        <begin position="89"/>
        <end position="116"/>
    </location>
</feature>
<feature type="compositionally biased region" description="Polar residues" evidence="1">
    <location>
        <begin position="348"/>
        <end position="357"/>
    </location>
</feature>
<evidence type="ECO:0000313" key="4">
    <source>
        <dbReference type="Proteomes" id="UP000800035"/>
    </source>
</evidence>
<feature type="compositionally biased region" description="Polar residues" evidence="1">
    <location>
        <begin position="221"/>
        <end position="236"/>
    </location>
</feature>
<feature type="compositionally biased region" description="Low complexity" evidence="1">
    <location>
        <begin position="358"/>
        <end position="367"/>
    </location>
</feature>
<evidence type="ECO:0000256" key="2">
    <source>
        <dbReference type="SAM" id="Phobius"/>
    </source>
</evidence>
<gene>
    <name evidence="3" type="ORF">CC80DRAFT_386183</name>
</gene>
<feature type="region of interest" description="Disordered" evidence="1">
    <location>
        <begin position="128"/>
        <end position="149"/>
    </location>
</feature>
<feature type="region of interest" description="Disordered" evidence="1">
    <location>
        <begin position="172"/>
        <end position="326"/>
    </location>
</feature>
<proteinExistence type="predicted"/>
<feature type="non-terminal residue" evidence="3">
    <location>
        <position position="1"/>
    </location>
</feature>